<dbReference type="InterPro" id="IPR013762">
    <property type="entry name" value="Integrase-like_cat_sf"/>
</dbReference>
<keyword evidence="2" id="KW-0233">DNA recombination</keyword>
<dbReference type="Gene3D" id="1.10.443.10">
    <property type="entry name" value="Intergrase catalytic core"/>
    <property type="match status" value="1"/>
</dbReference>
<evidence type="ECO:0000256" key="1">
    <source>
        <dbReference type="ARBA" id="ARBA00022908"/>
    </source>
</evidence>
<evidence type="ECO:0000256" key="2">
    <source>
        <dbReference type="ARBA" id="ARBA00023172"/>
    </source>
</evidence>
<reference evidence="4 5" key="1">
    <citation type="submission" date="2018-08" db="EMBL/GenBank/DDBJ databases">
        <title>Complete genome sequencing of Blastochloris tepida GI.</title>
        <authorList>
            <person name="Tsukatani Y."/>
            <person name="Mori H."/>
        </authorList>
    </citation>
    <scope>NUCLEOTIDE SEQUENCE [LARGE SCALE GENOMIC DNA]</scope>
    <source>
        <strain evidence="4 5">GI</strain>
    </source>
</reference>
<sequence length="385" mass="43057">MSVYKPKGRRRYLYDFELGGRRFHGSTGATSRREAEAVEEGRRREAALEIAAAKTAAAQLRGAAPLTIDVAADRYWVEVGQHHKGAGDTWAALSAMIDHFGPTRTLASITNSDIAAWVARRRGQPVRNAARDASKRKLPPPRLVSNATVNRTTVDLLRKIETRARRVWEVPAIRERDWAKLRLAERGELVVEVTAADEARLIERLPQGYREIVAFAEAAGLRMAECLLRWSQVDEQAGTITVVQKGGRPHTIPISARIAAILSTCRGQHPEWVFSYPARRTRKPDRVRGRRYPITEAGLKSEWRRAAKALGLDYRFHDLRHTRATRLLRSSGNLKLVQRLLGHASIETTAKFYAHAQLDDVRAALDAEAPRPEAVPARRAGDSTT</sequence>
<gene>
    <name evidence="4" type="ORF">BLTE_20280</name>
</gene>
<dbReference type="EMBL" id="AP018907">
    <property type="protein sequence ID" value="BBF93343.1"/>
    <property type="molecule type" value="Genomic_DNA"/>
</dbReference>
<dbReference type="AlphaFoldDB" id="A0A348G1B0"/>
<accession>A0A348G1B0</accession>
<dbReference type="Pfam" id="PF00589">
    <property type="entry name" value="Phage_integrase"/>
    <property type="match status" value="1"/>
</dbReference>
<evidence type="ECO:0000313" key="4">
    <source>
        <dbReference type="EMBL" id="BBF93343.1"/>
    </source>
</evidence>
<dbReference type="Proteomes" id="UP000266934">
    <property type="component" value="Chromosome"/>
</dbReference>
<evidence type="ECO:0000259" key="3">
    <source>
        <dbReference type="PROSITE" id="PS51898"/>
    </source>
</evidence>
<dbReference type="RefSeq" id="WP_126400005.1">
    <property type="nucleotide sequence ID" value="NZ_AP018907.1"/>
</dbReference>
<protein>
    <submittedName>
        <fullName evidence="4">Integrase</fullName>
    </submittedName>
</protein>
<dbReference type="InterPro" id="IPR002104">
    <property type="entry name" value="Integrase_catalytic"/>
</dbReference>
<feature type="domain" description="Tyr recombinase" evidence="3">
    <location>
        <begin position="188"/>
        <end position="366"/>
    </location>
</feature>
<dbReference type="PANTHER" id="PTHR30349:SF64">
    <property type="entry name" value="PROPHAGE INTEGRASE INTD-RELATED"/>
    <property type="match status" value="1"/>
</dbReference>
<dbReference type="GO" id="GO:0015074">
    <property type="term" value="P:DNA integration"/>
    <property type="evidence" value="ECO:0007669"/>
    <property type="project" value="UniProtKB-KW"/>
</dbReference>
<dbReference type="InterPro" id="IPR011010">
    <property type="entry name" value="DNA_brk_join_enz"/>
</dbReference>
<dbReference type="GO" id="GO:0003677">
    <property type="term" value="F:DNA binding"/>
    <property type="evidence" value="ECO:0007669"/>
    <property type="project" value="InterPro"/>
</dbReference>
<dbReference type="CDD" id="cd00796">
    <property type="entry name" value="INT_Rci_Hp1_C"/>
    <property type="match status" value="1"/>
</dbReference>
<dbReference type="GO" id="GO:0006310">
    <property type="term" value="P:DNA recombination"/>
    <property type="evidence" value="ECO:0007669"/>
    <property type="project" value="UniProtKB-KW"/>
</dbReference>
<dbReference type="OrthoDB" id="6388170at2"/>
<name>A0A348G1B0_9HYPH</name>
<dbReference type="PROSITE" id="PS51898">
    <property type="entry name" value="TYR_RECOMBINASE"/>
    <property type="match status" value="1"/>
</dbReference>
<dbReference type="InterPro" id="IPR050090">
    <property type="entry name" value="Tyrosine_recombinase_XerCD"/>
</dbReference>
<proteinExistence type="predicted"/>
<organism evidence="4 5">
    <name type="scientific">Blastochloris tepida</name>
    <dbReference type="NCBI Taxonomy" id="2233851"/>
    <lineage>
        <taxon>Bacteria</taxon>
        <taxon>Pseudomonadati</taxon>
        <taxon>Pseudomonadota</taxon>
        <taxon>Alphaproteobacteria</taxon>
        <taxon>Hyphomicrobiales</taxon>
        <taxon>Blastochloridaceae</taxon>
        <taxon>Blastochloris</taxon>
    </lineage>
</organism>
<keyword evidence="1" id="KW-0229">DNA integration</keyword>
<dbReference type="PANTHER" id="PTHR30349">
    <property type="entry name" value="PHAGE INTEGRASE-RELATED"/>
    <property type="match status" value="1"/>
</dbReference>
<dbReference type="SUPFAM" id="SSF56349">
    <property type="entry name" value="DNA breaking-rejoining enzymes"/>
    <property type="match status" value="1"/>
</dbReference>
<evidence type="ECO:0000313" key="5">
    <source>
        <dbReference type="Proteomes" id="UP000266934"/>
    </source>
</evidence>
<dbReference type="KEGG" id="blag:BLTE_20280"/>
<keyword evidence="5" id="KW-1185">Reference proteome</keyword>